<keyword evidence="1" id="KW-0812">Transmembrane</keyword>
<gene>
    <name evidence="2" type="ORF">MONBRDRAFT_29673</name>
</gene>
<dbReference type="RefSeq" id="XP_001750202.1">
    <property type="nucleotide sequence ID" value="XM_001750150.1"/>
</dbReference>
<sequence>MHHDAVPSGLQGYRVACCLGFGLGLGVDIRLTRRITASLLLDLLGTLATPAFVPRFGIVLWARQKKLSSSTMRLNQELREHCSRQQHQLTAVPERLVAEQVDWLDQGALAIVMHTRAQEWLEQLQENVTRALACGAFVQWLGRETPSVVAAAAEQARCAAQIARAHA</sequence>
<dbReference type="AlphaFoldDB" id="A9VBT2"/>
<reference evidence="2 3" key="1">
    <citation type="journal article" date="2008" name="Nature">
        <title>The genome of the choanoflagellate Monosiga brevicollis and the origin of metazoans.</title>
        <authorList>
            <consortium name="JGI Sequencing"/>
            <person name="King N."/>
            <person name="Westbrook M.J."/>
            <person name="Young S.L."/>
            <person name="Kuo A."/>
            <person name="Abedin M."/>
            <person name="Chapman J."/>
            <person name="Fairclough S."/>
            <person name="Hellsten U."/>
            <person name="Isogai Y."/>
            <person name="Letunic I."/>
            <person name="Marr M."/>
            <person name="Pincus D."/>
            <person name="Putnam N."/>
            <person name="Rokas A."/>
            <person name="Wright K.J."/>
            <person name="Zuzow R."/>
            <person name="Dirks W."/>
            <person name="Good M."/>
            <person name="Goodstein D."/>
            <person name="Lemons D."/>
            <person name="Li W."/>
            <person name="Lyons J.B."/>
            <person name="Morris A."/>
            <person name="Nichols S."/>
            <person name="Richter D.J."/>
            <person name="Salamov A."/>
            <person name="Bork P."/>
            <person name="Lim W.A."/>
            <person name="Manning G."/>
            <person name="Miller W.T."/>
            <person name="McGinnis W."/>
            <person name="Shapiro H."/>
            <person name="Tjian R."/>
            <person name="Grigoriev I.V."/>
            <person name="Rokhsar D."/>
        </authorList>
    </citation>
    <scope>NUCLEOTIDE SEQUENCE [LARGE SCALE GENOMIC DNA]</scope>
    <source>
        <strain evidence="3">MX1 / ATCC 50154</strain>
    </source>
</reference>
<dbReference type="Proteomes" id="UP000001357">
    <property type="component" value="Unassembled WGS sequence"/>
</dbReference>
<proteinExistence type="predicted"/>
<dbReference type="EMBL" id="CH991578">
    <property type="protein sequence ID" value="EDQ85032.1"/>
    <property type="molecule type" value="Genomic_DNA"/>
</dbReference>
<dbReference type="GeneID" id="5895403"/>
<evidence type="ECO:0000313" key="2">
    <source>
        <dbReference type="EMBL" id="EDQ85032.1"/>
    </source>
</evidence>
<protein>
    <submittedName>
        <fullName evidence="2">Uncharacterized protein</fullName>
    </submittedName>
</protein>
<accession>A9VBT2</accession>
<evidence type="ECO:0000313" key="3">
    <source>
        <dbReference type="Proteomes" id="UP000001357"/>
    </source>
</evidence>
<evidence type="ECO:0000256" key="1">
    <source>
        <dbReference type="SAM" id="Phobius"/>
    </source>
</evidence>
<feature type="transmembrane region" description="Helical" evidence="1">
    <location>
        <begin position="12"/>
        <end position="31"/>
    </location>
</feature>
<dbReference type="KEGG" id="mbr:MONBRDRAFT_29673"/>
<keyword evidence="3" id="KW-1185">Reference proteome</keyword>
<dbReference type="InParanoid" id="A9VBT2"/>
<feature type="transmembrane region" description="Helical" evidence="1">
    <location>
        <begin position="43"/>
        <end position="62"/>
    </location>
</feature>
<keyword evidence="1" id="KW-1133">Transmembrane helix</keyword>
<keyword evidence="1" id="KW-0472">Membrane</keyword>
<organism evidence="2 3">
    <name type="scientific">Monosiga brevicollis</name>
    <name type="common">Choanoflagellate</name>
    <dbReference type="NCBI Taxonomy" id="81824"/>
    <lineage>
        <taxon>Eukaryota</taxon>
        <taxon>Choanoflagellata</taxon>
        <taxon>Craspedida</taxon>
        <taxon>Salpingoecidae</taxon>
        <taxon>Monosiga</taxon>
    </lineage>
</organism>
<name>A9VBT2_MONBE</name>